<organism evidence="3">
    <name type="scientific">Mytilinidion resinicola</name>
    <dbReference type="NCBI Taxonomy" id="574789"/>
    <lineage>
        <taxon>Eukaryota</taxon>
        <taxon>Fungi</taxon>
        <taxon>Dikarya</taxon>
        <taxon>Ascomycota</taxon>
        <taxon>Pezizomycotina</taxon>
        <taxon>Dothideomycetes</taxon>
        <taxon>Pleosporomycetidae</taxon>
        <taxon>Mytilinidiales</taxon>
        <taxon>Mytilinidiaceae</taxon>
        <taxon>Mytilinidion</taxon>
    </lineage>
</organism>
<dbReference type="OrthoDB" id="2819018at2759"/>
<keyword evidence="4" id="KW-1185">Reference proteome</keyword>
<evidence type="ECO:0000256" key="1">
    <source>
        <dbReference type="SAM" id="Phobius"/>
    </source>
</evidence>
<keyword evidence="2" id="KW-0732">Signal</keyword>
<evidence type="ECO:0000313" key="3">
    <source>
        <dbReference type="EMBL" id="KAF2807069.1"/>
    </source>
</evidence>
<reference evidence="5" key="3">
    <citation type="submission" date="2025-04" db="UniProtKB">
        <authorList>
            <consortium name="RefSeq"/>
        </authorList>
    </citation>
    <scope>IDENTIFICATION</scope>
    <source>
        <strain evidence="5">CBS 304.34</strain>
    </source>
</reference>
<sequence>MPHPPTITPGRLLLTLISLFCIIGPLKADFNHTHIHNPAWPPHAKFHNGQTMSLGVLLGALTLYYTWRTPYLTPTFSVATTVSAAVATRKDSITTAALLGSLYWVAGVSAIWYPGTAWVDPEFRGQWGGREDPQKRVFTGLAVGCVVAWGLERWSLAAWEGRVKRE</sequence>
<protein>
    <recommendedName>
        <fullName evidence="6">Integral membrane protein</fullName>
    </recommendedName>
</protein>
<feature type="chain" id="PRO_5044629061" description="Integral membrane protein" evidence="2">
    <location>
        <begin position="29"/>
        <end position="166"/>
    </location>
</feature>
<name>A0A6A6YEN4_9PEZI</name>
<feature type="transmembrane region" description="Helical" evidence="1">
    <location>
        <begin position="137"/>
        <end position="156"/>
    </location>
</feature>
<proteinExistence type="predicted"/>
<evidence type="ECO:0000256" key="2">
    <source>
        <dbReference type="SAM" id="SignalP"/>
    </source>
</evidence>
<feature type="signal peptide" evidence="2">
    <location>
        <begin position="1"/>
        <end position="28"/>
    </location>
</feature>
<dbReference type="GeneID" id="54458974"/>
<keyword evidence="1" id="KW-0472">Membrane</keyword>
<keyword evidence="1" id="KW-1133">Transmembrane helix</keyword>
<dbReference type="Pfam" id="PF20345">
    <property type="entry name" value="DUF6640"/>
    <property type="match status" value="1"/>
</dbReference>
<evidence type="ECO:0000313" key="4">
    <source>
        <dbReference type="Proteomes" id="UP000504636"/>
    </source>
</evidence>
<feature type="transmembrane region" description="Helical" evidence="1">
    <location>
        <begin position="52"/>
        <end position="67"/>
    </location>
</feature>
<evidence type="ECO:0008006" key="6">
    <source>
        <dbReference type="Google" id="ProtNLM"/>
    </source>
</evidence>
<dbReference type="InterPro" id="IPR046580">
    <property type="entry name" value="DUF6640"/>
</dbReference>
<accession>A0A6A6YEN4</accession>
<reference evidence="5" key="2">
    <citation type="submission" date="2020-04" db="EMBL/GenBank/DDBJ databases">
        <authorList>
            <consortium name="NCBI Genome Project"/>
        </authorList>
    </citation>
    <scope>NUCLEOTIDE SEQUENCE</scope>
    <source>
        <strain evidence="5">CBS 304.34</strain>
    </source>
</reference>
<keyword evidence="1" id="KW-0812">Transmembrane</keyword>
<reference evidence="3 5" key="1">
    <citation type="journal article" date="2020" name="Stud. Mycol.">
        <title>101 Dothideomycetes genomes: a test case for predicting lifestyles and emergence of pathogens.</title>
        <authorList>
            <person name="Haridas S."/>
            <person name="Albert R."/>
            <person name="Binder M."/>
            <person name="Bloem J."/>
            <person name="Labutti K."/>
            <person name="Salamov A."/>
            <person name="Andreopoulos B."/>
            <person name="Baker S."/>
            <person name="Barry K."/>
            <person name="Bills G."/>
            <person name="Bluhm B."/>
            <person name="Cannon C."/>
            <person name="Castanera R."/>
            <person name="Culley D."/>
            <person name="Daum C."/>
            <person name="Ezra D."/>
            <person name="Gonzalez J."/>
            <person name="Henrissat B."/>
            <person name="Kuo A."/>
            <person name="Liang C."/>
            <person name="Lipzen A."/>
            <person name="Lutzoni F."/>
            <person name="Magnuson J."/>
            <person name="Mondo S."/>
            <person name="Nolan M."/>
            <person name="Ohm R."/>
            <person name="Pangilinan J."/>
            <person name="Park H.-J."/>
            <person name="Ramirez L."/>
            <person name="Alfaro M."/>
            <person name="Sun H."/>
            <person name="Tritt A."/>
            <person name="Yoshinaga Y."/>
            <person name="Zwiers L.-H."/>
            <person name="Turgeon B."/>
            <person name="Goodwin S."/>
            <person name="Spatafora J."/>
            <person name="Crous P."/>
            <person name="Grigoriev I."/>
        </authorList>
    </citation>
    <scope>NUCLEOTIDE SEQUENCE</scope>
    <source>
        <strain evidence="3 5">CBS 304.34</strain>
    </source>
</reference>
<evidence type="ECO:0000313" key="5">
    <source>
        <dbReference type="RefSeq" id="XP_033574033.1"/>
    </source>
</evidence>
<gene>
    <name evidence="3 5" type="ORF">BDZ99DRAFT_448803</name>
</gene>
<feature type="transmembrane region" description="Helical" evidence="1">
    <location>
        <begin position="93"/>
        <end position="113"/>
    </location>
</feature>
<dbReference type="Proteomes" id="UP000504636">
    <property type="component" value="Unplaced"/>
</dbReference>
<dbReference type="EMBL" id="MU003706">
    <property type="protein sequence ID" value="KAF2807069.1"/>
    <property type="molecule type" value="Genomic_DNA"/>
</dbReference>
<dbReference type="AlphaFoldDB" id="A0A6A6YEN4"/>
<dbReference type="RefSeq" id="XP_033574033.1">
    <property type="nucleotide sequence ID" value="XM_033718081.1"/>
</dbReference>